<feature type="transmembrane region" description="Helical" evidence="11">
    <location>
        <begin position="189"/>
        <end position="208"/>
    </location>
</feature>
<feature type="transmembrane region" description="Helical" evidence="11">
    <location>
        <begin position="332"/>
        <end position="357"/>
    </location>
</feature>
<feature type="transmembrane region" description="Helical" evidence="11">
    <location>
        <begin position="156"/>
        <end position="177"/>
    </location>
</feature>
<protein>
    <recommendedName>
        <fullName evidence="10">Putative proline/betaine transporter</fullName>
    </recommendedName>
</protein>
<feature type="domain" description="Major facilitator superfamily (MFS) profile" evidence="12">
    <location>
        <begin position="15"/>
        <end position="424"/>
    </location>
</feature>
<evidence type="ECO:0000256" key="6">
    <source>
        <dbReference type="ARBA" id="ARBA00022847"/>
    </source>
</evidence>
<feature type="transmembrane region" description="Helical" evidence="11">
    <location>
        <begin position="399"/>
        <end position="418"/>
    </location>
</feature>
<keyword evidence="4" id="KW-1003">Cell membrane</keyword>
<evidence type="ECO:0000256" key="5">
    <source>
        <dbReference type="ARBA" id="ARBA00022692"/>
    </source>
</evidence>
<comment type="function">
    <text evidence="9">May be a proton symporter involved in the uptake of osmolytes such as proline and glycine betaine.</text>
</comment>
<dbReference type="AlphaFoldDB" id="A0A378TEE3"/>
<dbReference type="RefSeq" id="WP_115278555.1">
    <property type="nucleotide sequence ID" value="NZ_AP022600.1"/>
</dbReference>
<sequence>MTVTTRTPNTTLRRAAVASLAGSAVEFYEFTIYGFLAVVFAPLFFPSSDPTASTLAALAVFGGGYLARPLGGIIFGALGDRVGRRSILLATIFLMGGASTLIGVLPTYAQAGLVAPLLLLVMRILQGVSAGGEFAGAQTYIVEMAPERRRGLYGSLPVFGAGLGFASAALVVALAYASLDADQMREWGWRAPFLLCLPLTLACLFLRLRLEDSPEFKAMVADAKVTRTPVRDVLRTQWADVIRMAFMTIAVLGPSFLVKVYMGIHLVTVKDLPPAQVYTVLGLVLLATALLFPVMGKLGDRRGRLPIIKVGYAAYLVLSVPLFLVVNASTNWWQLIPALVVFAVIEPVVAGSVYTSFAERFPGRVRYTGTALSFNLGAIAAAGFGPYICGQLIASTGWAASPGLWGSLCALLGLVAVLRSRETSQVELAR</sequence>
<dbReference type="Proteomes" id="UP000254978">
    <property type="component" value="Unassembled WGS sequence"/>
</dbReference>
<dbReference type="PANTHER" id="PTHR43045">
    <property type="entry name" value="SHIKIMATE TRANSPORTER"/>
    <property type="match status" value="1"/>
</dbReference>
<evidence type="ECO:0000256" key="3">
    <source>
        <dbReference type="ARBA" id="ARBA00022448"/>
    </source>
</evidence>
<feature type="transmembrane region" description="Helical" evidence="11">
    <location>
        <begin position="369"/>
        <end position="393"/>
    </location>
</feature>
<dbReference type="FunFam" id="1.20.1250.20:FF:000001">
    <property type="entry name" value="Dicarboxylate MFS transporter"/>
    <property type="match status" value="1"/>
</dbReference>
<evidence type="ECO:0000256" key="9">
    <source>
        <dbReference type="ARBA" id="ARBA00037295"/>
    </source>
</evidence>
<evidence type="ECO:0000256" key="11">
    <source>
        <dbReference type="SAM" id="Phobius"/>
    </source>
</evidence>
<evidence type="ECO:0000256" key="2">
    <source>
        <dbReference type="ARBA" id="ARBA00008240"/>
    </source>
</evidence>
<comment type="subcellular location">
    <subcellularLocation>
        <location evidence="1">Cell membrane</location>
        <topology evidence="1">Multi-pass membrane protein</topology>
    </subcellularLocation>
</comment>
<dbReference type="Gene3D" id="1.20.1250.20">
    <property type="entry name" value="MFS general substrate transporter like domains"/>
    <property type="match status" value="2"/>
</dbReference>
<dbReference type="GO" id="GO:0015293">
    <property type="term" value="F:symporter activity"/>
    <property type="evidence" value="ECO:0007669"/>
    <property type="project" value="UniProtKB-KW"/>
</dbReference>
<dbReference type="PROSITE" id="PS50850">
    <property type="entry name" value="MFS"/>
    <property type="match status" value="1"/>
</dbReference>
<keyword evidence="3" id="KW-0813">Transport</keyword>
<evidence type="ECO:0000256" key="8">
    <source>
        <dbReference type="ARBA" id="ARBA00023136"/>
    </source>
</evidence>
<proteinExistence type="inferred from homology"/>
<dbReference type="InterPro" id="IPR011701">
    <property type="entry name" value="MFS"/>
</dbReference>
<dbReference type="InterPro" id="IPR005829">
    <property type="entry name" value="Sugar_transporter_CS"/>
</dbReference>
<feature type="transmembrane region" description="Helical" evidence="11">
    <location>
        <begin position="276"/>
        <end position="295"/>
    </location>
</feature>
<feature type="transmembrane region" description="Helical" evidence="11">
    <location>
        <begin position="114"/>
        <end position="135"/>
    </location>
</feature>
<dbReference type="OrthoDB" id="8953821at2"/>
<dbReference type="GO" id="GO:0005886">
    <property type="term" value="C:plasma membrane"/>
    <property type="evidence" value="ECO:0007669"/>
    <property type="project" value="UniProtKB-SubCell"/>
</dbReference>
<keyword evidence="14" id="KW-1185">Reference proteome</keyword>
<keyword evidence="6" id="KW-0769">Symport</keyword>
<dbReference type="InterPro" id="IPR036259">
    <property type="entry name" value="MFS_trans_sf"/>
</dbReference>
<feature type="transmembrane region" description="Helical" evidence="11">
    <location>
        <begin position="51"/>
        <end position="75"/>
    </location>
</feature>
<comment type="similarity">
    <text evidence="2">Belongs to the major facilitator superfamily. Metabolite:H+ Symporter (MHS) family (TC 2.A.1.6) family.</text>
</comment>
<dbReference type="EMBL" id="UGQT01000001">
    <property type="protein sequence ID" value="STZ58884.1"/>
    <property type="molecule type" value="Genomic_DNA"/>
</dbReference>
<dbReference type="PROSITE" id="PS00217">
    <property type="entry name" value="SUGAR_TRANSPORT_2"/>
    <property type="match status" value="1"/>
</dbReference>
<evidence type="ECO:0000256" key="1">
    <source>
        <dbReference type="ARBA" id="ARBA00004651"/>
    </source>
</evidence>
<feature type="transmembrane region" description="Helical" evidence="11">
    <location>
        <begin position="307"/>
        <end position="326"/>
    </location>
</feature>
<feature type="transmembrane region" description="Helical" evidence="11">
    <location>
        <begin position="241"/>
        <end position="264"/>
    </location>
</feature>
<dbReference type="Pfam" id="PF07690">
    <property type="entry name" value="MFS_1"/>
    <property type="match status" value="1"/>
</dbReference>
<dbReference type="SUPFAM" id="SSF103473">
    <property type="entry name" value="MFS general substrate transporter"/>
    <property type="match status" value="1"/>
</dbReference>
<evidence type="ECO:0000259" key="12">
    <source>
        <dbReference type="PROSITE" id="PS50850"/>
    </source>
</evidence>
<dbReference type="PANTHER" id="PTHR43045:SF1">
    <property type="entry name" value="SHIKIMATE TRANSPORTER"/>
    <property type="match status" value="1"/>
</dbReference>
<dbReference type="InterPro" id="IPR020846">
    <property type="entry name" value="MFS_dom"/>
</dbReference>
<evidence type="ECO:0000256" key="7">
    <source>
        <dbReference type="ARBA" id="ARBA00022989"/>
    </source>
</evidence>
<evidence type="ECO:0000313" key="13">
    <source>
        <dbReference type="EMBL" id="STZ58884.1"/>
    </source>
</evidence>
<keyword evidence="8 11" id="KW-0472">Membrane</keyword>
<feature type="transmembrane region" description="Helical" evidence="11">
    <location>
        <begin position="87"/>
        <end position="108"/>
    </location>
</feature>
<evidence type="ECO:0000256" key="4">
    <source>
        <dbReference type="ARBA" id="ARBA00022475"/>
    </source>
</evidence>
<accession>A0A378TEE3</accession>
<organism evidence="13 14">
    <name type="scientific">Mycolicibacterium tokaiense</name>
    <dbReference type="NCBI Taxonomy" id="39695"/>
    <lineage>
        <taxon>Bacteria</taxon>
        <taxon>Bacillati</taxon>
        <taxon>Actinomycetota</taxon>
        <taxon>Actinomycetes</taxon>
        <taxon>Mycobacteriales</taxon>
        <taxon>Mycobacteriaceae</taxon>
        <taxon>Mycolicibacterium</taxon>
    </lineage>
</organism>
<gene>
    <name evidence="13" type="primary">proP_3</name>
    <name evidence="13" type="ORF">NCTC10821_02404</name>
</gene>
<keyword evidence="7 11" id="KW-1133">Transmembrane helix</keyword>
<evidence type="ECO:0000313" key="14">
    <source>
        <dbReference type="Proteomes" id="UP000254978"/>
    </source>
</evidence>
<feature type="transmembrane region" description="Helical" evidence="11">
    <location>
        <begin position="27"/>
        <end position="45"/>
    </location>
</feature>
<keyword evidence="5 11" id="KW-0812">Transmembrane</keyword>
<evidence type="ECO:0000256" key="10">
    <source>
        <dbReference type="ARBA" id="ARBA00039918"/>
    </source>
</evidence>
<name>A0A378TEE3_9MYCO</name>
<reference evidence="13 14" key="1">
    <citation type="submission" date="2018-06" db="EMBL/GenBank/DDBJ databases">
        <authorList>
            <consortium name="Pathogen Informatics"/>
            <person name="Doyle S."/>
        </authorList>
    </citation>
    <scope>NUCLEOTIDE SEQUENCE [LARGE SCALE GENOMIC DNA]</scope>
    <source>
        <strain evidence="13 14">NCTC10821</strain>
    </source>
</reference>